<proteinExistence type="predicted"/>
<dbReference type="Pfam" id="PF26366">
    <property type="entry name" value="DUF8094"/>
    <property type="match status" value="1"/>
</dbReference>
<evidence type="ECO:0000256" key="2">
    <source>
        <dbReference type="SAM" id="Phobius"/>
    </source>
</evidence>
<gene>
    <name evidence="4" type="ORF">GCM10009755_24570</name>
</gene>
<feature type="transmembrane region" description="Helical" evidence="2">
    <location>
        <begin position="254"/>
        <end position="273"/>
    </location>
</feature>
<dbReference type="RefSeq" id="WP_344310105.1">
    <property type="nucleotide sequence ID" value="NZ_BAAANO010000025.1"/>
</dbReference>
<comment type="caution">
    <text evidence="4">The sequence shown here is derived from an EMBL/GenBank/DDBJ whole genome shotgun (WGS) entry which is preliminary data.</text>
</comment>
<keyword evidence="2" id="KW-0472">Membrane</keyword>
<keyword evidence="2" id="KW-0812">Transmembrane</keyword>
<feature type="region of interest" description="Disordered" evidence="1">
    <location>
        <begin position="209"/>
        <end position="248"/>
    </location>
</feature>
<dbReference type="Proteomes" id="UP001500755">
    <property type="component" value="Unassembled WGS sequence"/>
</dbReference>
<name>A0ABP5EZS1_9MICO</name>
<feature type="domain" description="DUF8094" evidence="3">
    <location>
        <begin position="286"/>
        <end position="501"/>
    </location>
</feature>
<reference evidence="5" key="1">
    <citation type="journal article" date="2019" name="Int. J. Syst. Evol. Microbiol.">
        <title>The Global Catalogue of Microorganisms (GCM) 10K type strain sequencing project: providing services to taxonomists for standard genome sequencing and annotation.</title>
        <authorList>
            <consortium name="The Broad Institute Genomics Platform"/>
            <consortium name="The Broad Institute Genome Sequencing Center for Infectious Disease"/>
            <person name="Wu L."/>
            <person name="Ma J."/>
        </authorList>
    </citation>
    <scope>NUCLEOTIDE SEQUENCE [LARGE SCALE GENOMIC DNA]</scope>
    <source>
        <strain evidence="5">JCM 14546</strain>
    </source>
</reference>
<evidence type="ECO:0000313" key="4">
    <source>
        <dbReference type="EMBL" id="GAA2012214.1"/>
    </source>
</evidence>
<dbReference type="EMBL" id="BAAANO010000025">
    <property type="protein sequence ID" value="GAA2012214.1"/>
    <property type="molecule type" value="Genomic_DNA"/>
</dbReference>
<accession>A0ABP5EZS1</accession>
<keyword evidence="2" id="KW-1133">Transmembrane helix</keyword>
<evidence type="ECO:0000313" key="5">
    <source>
        <dbReference type="Proteomes" id="UP001500755"/>
    </source>
</evidence>
<evidence type="ECO:0000256" key="1">
    <source>
        <dbReference type="SAM" id="MobiDB-lite"/>
    </source>
</evidence>
<keyword evidence="5" id="KW-1185">Reference proteome</keyword>
<evidence type="ECO:0000259" key="3">
    <source>
        <dbReference type="Pfam" id="PF26366"/>
    </source>
</evidence>
<organism evidence="4 5">
    <name type="scientific">Brevibacterium samyangense</name>
    <dbReference type="NCBI Taxonomy" id="366888"/>
    <lineage>
        <taxon>Bacteria</taxon>
        <taxon>Bacillati</taxon>
        <taxon>Actinomycetota</taxon>
        <taxon>Actinomycetes</taxon>
        <taxon>Micrococcales</taxon>
        <taxon>Brevibacteriaceae</taxon>
        <taxon>Brevibacterium</taxon>
    </lineage>
</organism>
<sequence length="574" mass="61021">MIRLILAALGLVLGLVAGGLSVSALSVVGTDDVTETAPLTLDSAAHGIVFNQGLVPFEQTTATVHVKAPEGNEVFLGTANGVDATSYLTGVAHEEITSVEFPQALGHRFVAGDTTPKSSAQSRDWWLDTSTGPEVSTTFEVGPDSPQNMVVVLPADMTSTLEGAQVWATMSTDGVFGFSILGLAIALLLIGVAIFLFLHWRNSRPGVRRRRRARARAAAEEGVGARSPATSATAGVRGPGQRDRRSSARRGRSFAALVLVPAFAVAGCTPLPVAQPHTPILTPAERPAVREGEAAAFLERYNWVLDEALSGGSWDVDTTMYGPLLERTRAEMAIAEAGGSEASAVPFAQVSAGGPVFSEYPMWFFAFAEPTPDSENVQVMLATRESAADDWKVPQALFIPRDQMPVLLADGAGGVEPAPKSHVATAEKVRAQLEEYLETGKVAELDGVTIEYPTNAFTSFREYVEEFTGEDSDFDSVDVQCTPYAGFDFSQYALSTESGSIAVGEMRCSITFSVLPDFALDLGEQIDAVMTTGDEGNIVTINTSLPLFINVGSDDVVRVSSPDWFLLSAETREG</sequence>
<dbReference type="InterPro" id="IPR058407">
    <property type="entry name" value="DUF8094"/>
</dbReference>
<feature type="transmembrane region" description="Helical" evidence="2">
    <location>
        <begin position="175"/>
        <end position="200"/>
    </location>
</feature>
<protein>
    <recommendedName>
        <fullName evidence="3">DUF8094 domain-containing protein</fullName>
    </recommendedName>
</protein>